<proteinExistence type="inferred from homology"/>
<dbReference type="InterPro" id="IPR008012">
    <property type="entry name" value="Ump1"/>
</dbReference>
<dbReference type="Proteomes" id="UP001153461">
    <property type="component" value="Unassembled WGS sequence"/>
</dbReference>
<organism evidence="4 5">
    <name type="scientific">Penicillium nalgiovense</name>
    <dbReference type="NCBI Taxonomy" id="60175"/>
    <lineage>
        <taxon>Eukaryota</taxon>
        <taxon>Fungi</taxon>
        <taxon>Dikarya</taxon>
        <taxon>Ascomycota</taxon>
        <taxon>Pezizomycotina</taxon>
        <taxon>Eurotiomycetes</taxon>
        <taxon>Eurotiomycetidae</taxon>
        <taxon>Eurotiales</taxon>
        <taxon>Aspergillaceae</taxon>
        <taxon>Penicillium</taxon>
    </lineage>
</organism>
<comment type="caution">
    <text evidence="4">The sequence shown here is derived from an EMBL/GenBank/DDBJ whole genome shotgun (WGS) entry which is preliminary data.</text>
</comment>
<feature type="compositionally biased region" description="Polar residues" evidence="3">
    <location>
        <begin position="10"/>
        <end position="25"/>
    </location>
</feature>
<protein>
    <recommendedName>
        <fullName evidence="6">Proteasome maturation factor UMP1</fullName>
    </recommendedName>
</protein>
<dbReference type="OrthoDB" id="15001at2759"/>
<dbReference type="EMBL" id="CAJVNV010000108">
    <property type="protein sequence ID" value="CAG8045450.1"/>
    <property type="molecule type" value="Genomic_DNA"/>
</dbReference>
<dbReference type="GO" id="GO:0043248">
    <property type="term" value="P:proteasome assembly"/>
    <property type="evidence" value="ECO:0007669"/>
    <property type="project" value="InterPro"/>
</dbReference>
<feature type="region of interest" description="Disordered" evidence="3">
    <location>
        <begin position="1"/>
        <end position="46"/>
    </location>
</feature>
<dbReference type="Pfam" id="PF05348">
    <property type="entry name" value="UMP1"/>
    <property type="match status" value="1"/>
</dbReference>
<accession>A0A9W4MSG9</accession>
<dbReference type="PANTHER" id="PTHR12828:SF3">
    <property type="entry name" value="PROTEASOME MATURATION PROTEIN"/>
    <property type="match status" value="1"/>
</dbReference>
<dbReference type="GO" id="GO:0005737">
    <property type="term" value="C:cytoplasm"/>
    <property type="evidence" value="ECO:0007669"/>
    <property type="project" value="TreeGrafter"/>
</dbReference>
<sequence length="198" mass="21680">MSLRIAPPSGNATQTSNLTTRQQAGFQAPRPSKGAPSAPGLPDTLRNKLTQPATAHASSTNSSGEVPSSTHPLEARLLAWRATQDAMKMEGLRRAYGIAEPVRRGMELKIVRDGTFRPAVLGGVRGGNVHEDILVIGGRDSEVQWEDIYHGMLRSYGIVWGLGLDEIWLTSLLPDLGDDLREPPAFHDEMEKRLKMDF</sequence>
<evidence type="ECO:0008006" key="6">
    <source>
        <dbReference type="Google" id="ProtNLM"/>
    </source>
</evidence>
<dbReference type="AlphaFoldDB" id="A0A9W4MSG9"/>
<comment type="similarity">
    <text evidence="2">Belongs to the POMP/UMP1 family.</text>
</comment>
<dbReference type="PANTHER" id="PTHR12828">
    <property type="entry name" value="PROTEASOME MATURATION PROTEIN UMP1"/>
    <property type="match status" value="1"/>
</dbReference>
<evidence type="ECO:0000313" key="4">
    <source>
        <dbReference type="EMBL" id="CAG8045450.1"/>
    </source>
</evidence>
<dbReference type="GO" id="GO:0005634">
    <property type="term" value="C:nucleus"/>
    <property type="evidence" value="ECO:0007669"/>
    <property type="project" value="TreeGrafter"/>
</dbReference>
<name>A0A9W4MSG9_PENNA</name>
<evidence type="ECO:0000256" key="1">
    <source>
        <dbReference type="ARBA" id="ARBA00023186"/>
    </source>
</evidence>
<evidence type="ECO:0000256" key="3">
    <source>
        <dbReference type="SAM" id="MobiDB-lite"/>
    </source>
</evidence>
<gene>
    <name evidence="4" type="ORF">PNAL_LOCUS3136</name>
</gene>
<reference evidence="4" key="1">
    <citation type="submission" date="2021-07" db="EMBL/GenBank/DDBJ databases">
        <authorList>
            <person name="Branca A.L. A."/>
        </authorList>
    </citation>
    <scope>NUCLEOTIDE SEQUENCE</scope>
</reference>
<evidence type="ECO:0000256" key="2">
    <source>
        <dbReference type="ARBA" id="ARBA00043974"/>
    </source>
</evidence>
<feature type="region of interest" description="Disordered" evidence="3">
    <location>
        <begin position="51"/>
        <end position="70"/>
    </location>
</feature>
<evidence type="ECO:0000313" key="5">
    <source>
        <dbReference type="Proteomes" id="UP001153461"/>
    </source>
</evidence>
<keyword evidence="1" id="KW-0143">Chaperone</keyword>